<dbReference type="InterPro" id="IPR000639">
    <property type="entry name" value="Epox_hydrolase-like"/>
</dbReference>
<gene>
    <name evidence="2" type="ORF">GCM10009119_21360</name>
</gene>
<dbReference type="SUPFAM" id="SSF53474">
    <property type="entry name" value="alpha/beta-Hydrolases"/>
    <property type="match status" value="1"/>
</dbReference>
<dbReference type="PANTHER" id="PTHR43798">
    <property type="entry name" value="MONOACYLGLYCEROL LIPASE"/>
    <property type="match status" value="1"/>
</dbReference>
<keyword evidence="3" id="KW-1185">Reference proteome</keyword>
<protein>
    <submittedName>
        <fullName evidence="2">Alpha/beta fold hydrolase</fullName>
    </submittedName>
</protein>
<accession>A0ABN1N0T5</accession>
<dbReference type="InterPro" id="IPR050266">
    <property type="entry name" value="AB_hydrolase_sf"/>
</dbReference>
<dbReference type="Gene3D" id="3.40.50.1820">
    <property type="entry name" value="alpha/beta hydrolase"/>
    <property type="match status" value="1"/>
</dbReference>
<sequence length="287" mass="32308">MKTIAKGHDLSIPINYFNLSYDDLGEGEVPVIFLHGFPFDKSMWSAQLEALAPNYRVIACDIRGFGKSIDEVTSFSIDLFSMDLARFMNGIGVKKAIICGLSMGGYIALNFQKKYPELVEALILCDTQCISDANEVKQGRLKEIQEIEEFGPAKFNDKFVKKVFSEESLMTKKDLVSDLKRVVDANSTHIIAEGLRALSSRAETCTTLSEIRVPMLIICGREDKVTPLDQSEYMHRATDGSFFRVIEKAGHVSNLEQPDIFNQHLKDFLERVTEAKAEDSVAERSWF</sequence>
<keyword evidence="2" id="KW-0378">Hydrolase</keyword>
<dbReference type="RefSeq" id="WP_343851299.1">
    <property type="nucleotide sequence ID" value="NZ_BAAAFI010000009.1"/>
</dbReference>
<dbReference type="InterPro" id="IPR000073">
    <property type="entry name" value="AB_hydrolase_1"/>
</dbReference>
<dbReference type="InterPro" id="IPR029058">
    <property type="entry name" value="AB_hydrolase_fold"/>
</dbReference>
<evidence type="ECO:0000313" key="2">
    <source>
        <dbReference type="EMBL" id="GAA0879168.1"/>
    </source>
</evidence>
<dbReference type="PRINTS" id="PR00111">
    <property type="entry name" value="ABHYDROLASE"/>
</dbReference>
<dbReference type="EMBL" id="BAAAFI010000009">
    <property type="protein sequence ID" value="GAA0879168.1"/>
    <property type="molecule type" value="Genomic_DNA"/>
</dbReference>
<comment type="caution">
    <text evidence="2">The sequence shown here is derived from an EMBL/GenBank/DDBJ whole genome shotgun (WGS) entry which is preliminary data.</text>
</comment>
<proteinExistence type="predicted"/>
<dbReference type="PRINTS" id="PR00412">
    <property type="entry name" value="EPOXHYDRLASE"/>
</dbReference>
<dbReference type="Proteomes" id="UP001500469">
    <property type="component" value="Unassembled WGS sequence"/>
</dbReference>
<dbReference type="Pfam" id="PF00561">
    <property type="entry name" value="Abhydrolase_1"/>
    <property type="match status" value="1"/>
</dbReference>
<organism evidence="2 3">
    <name type="scientific">Algoriphagus jejuensis</name>
    <dbReference type="NCBI Taxonomy" id="419934"/>
    <lineage>
        <taxon>Bacteria</taxon>
        <taxon>Pseudomonadati</taxon>
        <taxon>Bacteroidota</taxon>
        <taxon>Cytophagia</taxon>
        <taxon>Cytophagales</taxon>
        <taxon>Cyclobacteriaceae</taxon>
        <taxon>Algoriphagus</taxon>
    </lineage>
</organism>
<reference evidence="2 3" key="1">
    <citation type="journal article" date="2019" name="Int. J. Syst. Evol. Microbiol.">
        <title>The Global Catalogue of Microorganisms (GCM) 10K type strain sequencing project: providing services to taxonomists for standard genome sequencing and annotation.</title>
        <authorList>
            <consortium name="The Broad Institute Genomics Platform"/>
            <consortium name="The Broad Institute Genome Sequencing Center for Infectious Disease"/>
            <person name="Wu L."/>
            <person name="Ma J."/>
        </authorList>
    </citation>
    <scope>NUCLEOTIDE SEQUENCE [LARGE SCALE GENOMIC DNA]</scope>
    <source>
        <strain evidence="2 3">JCM 16112</strain>
    </source>
</reference>
<dbReference type="GO" id="GO:0016787">
    <property type="term" value="F:hydrolase activity"/>
    <property type="evidence" value="ECO:0007669"/>
    <property type="project" value="UniProtKB-KW"/>
</dbReference>
<evidence type="ECO:0000313" key="3">
    <source>
        <dbReference type="Proteomes" id="UP001500469"/>
    </source>
</evidence>
<name>A0ABN1N0T5_9BACT</name>
<feature type="domain" description="AB hydrolase-1" evidence="1">
    <location>
        <begin position="30"/>
        <end position="257"/>
    </location>
</feature>
<evidence type="ECO:0000259" key="1">
    <source>
        <dbReference type="Pfam" id="PF00561"/>
    </source>
</evidence>